<evidence type="ECO:0000313" key="1">
    <source>
        <dbReference type="EMBL" id="GFY07371.1"/>
    </source>
</evidence>
<accession>A0A8X6SF92</accession>
<name>A0A8X6SF92_TRICX</name>
<sequence>MAVKSKIPPQTIVLGTRTSVVMHDATVQQPLTTMSPNSNSTIVMLQPEAGFVSKQNVVPFRGPCPPFIALVVSAPVVSSQE</sequence>
<reference evidence="1" key="1">
    <citation type="submission" date="2020-08" db="EMBL/GenBank/DDBJ databases">
        <title>Multicomponent nature underlies the extraordinary mechanical properties of spider dragline silk.</title>
        <authorList>
            <person name="Kono N."/>
            <person name="Nakamura H."/>
            <person name="Mori M."/>
            <person name="Yoshida Y."/>
            <person name="Ohtoshi R."/>
            <person name="Malay A.D."/>
            <person name="Moran D.A.P."/>
            <person name="Tomita M."/>
            <person name="Numata K."/>
            <person name="Arakawa K."/>
        </authorList>
    </citation>
    <scope>NUCLEOTIDE SEQUENCE</scope>
</reference>
<comment type="caution">
    <text evidence="1">The sequence shown here is derived from an EMBL/GenBank/DDBJ whole genome shotgun (WGS) entry which is preliminary data.</text>
</comment>
<dbReference type="Proteomes" id="UP000887159">
    <property type="component" value="Unassembled WGS sequence"/>
</dbReference>
<keyword evidence="2" id="KW-1185">Reference proteome</keyword>
<organism evidence="1 2">
    <name type="scientific">Trichonephila clavipes</name>
    <name type="common">Golden silk orbweaver</name>
    <name type="synonym">Nephila clavipes</name>
    <dbReference type="NCBI Taxonomy" id="2585209"/>
    <lineage>
        <taxon>Eukaryota</taxon>
        <taxon>Metazoa</taxon>
        <taxon>Ecdysozoa</taxon>
        <taxon>Arthropoda</taxon>
        <taxon>Chelicerata</taxon>
        <taxon>Arachnida</taxon>
        <taxon>Araneae</taxon>
        <taxon>Araneomorphae</taxon>
        <taxon>Entelegynae</taxon>
        <taxon>Araneoidea</taxon>
        <taxon>Nephilidae</taxon>
        <taxon>Trichonephila</taxon>
    </lineage>
</organism>
<dbReference type="EMBL" id="BMAU01021272">
    <property type="protein sequence ID" value="GFY07371.1"/>
    <property type="molecule type" value="Genomic_DNA"/>
</dbReference>
<proteinExistence type="predicted"/>
<dbReference type="AlphaFoldDB" id="A0A8X6SF92"/>
<protein>
    <submittedName>
        <fullName evidence="1">Uncharacterized protein</fullName>
    </submittedName>
</protein>
<gene>
    <name evidence="1" type="ORF">TNCV_5085561</name>
</gene>
<evidence type="ECO:0000313" key="2">
    <source>
        <dbReference type="Proteomes" id="UP000887159"/>
    </source>
</evidence>